<dbReference type="PROSITE" id="PS00455">
    <property type="entry name" value="AMP_BINDING"/>
    <property type="match status" value="1"/>
</dbReference>
<feature type="domain" description="AMP-binding enzyme C-terminal" evidence="4">
    <location>
        <begin position="434"/>
        <end position="509"/>
    </location>
</feature>
<evidence type="ECO:0000256" key="2">
    <source>
        <dbReference type="ARBA" id="ARBA00022598"/>
    </source>
</evidence>
<dbReference type="InterPro" id="IPR045851">
    <property type="entry name" value="AMP-bd_C_sf"/>
</dbReference>
<keyword evidence="2 5" id="KW-0436">Ligase</keyword>
<feature type="domain" description="AMP-dependent synthetase/ligase" evidence="3">
    <location>
        <begin position="19"/>
        <end position="383"/>
    </location>
</feature>
<dbReference type="InterPro" id="IPR042099">
    <property type="entry name" value="ANL_N_sf"/>
</dbReference>
<dbReference type="SUPFAM" id="SSF56801">
    <property type="entry name" value="Acetyl-CoA synthetase-like"/>
    <property type="match status" value="1"/>
</dbReference>
<evidence type="ECO:0000259" key="3">
    <source>
        <dbReference type="Pfam" id="PF00501"/>
    </source>
</evidence>
<dbReference type="EC" id="6.2.1.3" evidence="5"/>
<proteinExistence type="inferred from homology"/>
<evidence type="ECO:0000256" key="1">
    <source>
        <dbReference type="ARBA" id="ARBA00006432"/>
    </source>
</evidence>
<comment type="caution">
    <text evidence="5">The sequence shown here is derived from an EMBL/GenBank/DDBJ whole genome shotgun (WGS) entry which is preliminary data.</text>
</comment>
<keyword evidence="6" id="KW-1185">Reference proteome</keyword>
<dbReference type="Pfam" id="PF13193">
    <property type="entry name" value="AMP-binding_C"/>
    <property type="match status" value="1"/>
</dbReference>
<dbReference type="PANTHER" id="PTHR43201:SF5">
    <property type="entry name" value="MEDIUM-CHAIN ACYL-COA LIGASE ACSF2, MITOCHONDRIAL"/>
    <property type="match status" value="1"/>
</dbReference>
<dbReference type="Pfam" id="PF00501">
    <property type="entry name" value="AMP-binding"/>
    <property type="match status" value="1"/>
</dbReference>
<protein>
    <submittedName>
        <fullName evidence="5">Long-chain-fatty-acid--CoA ligase</fullName>
        <ecNumber evidence="5">6.2.1.3</ecNumber>
    </submittedName>
</protein>
<comment type="similarity">
    <text evidence="1">Belongs to the ATP-dependent AMP-binding enzyme family.</text>
</comment>
<dbReference type="InterPro" id="IPR020845">
    <property type="entry name" value="AMP-binding_CS"/>
</dbReference>
<dbReference type="RefSeq" id="WP_263061590.1">
    <property type="nucleotide sequence ID" value="NZ_JAOUSE010000022.1"/>
</dbReference>
<name>A0ABT2WG90_9BACI</name>
<accession>A0ABT2WG90</accession>
<dbReference type="PANTHER" id="PTHR43201">
    <property type="entry name" value="ACYL-COA SYNTHETASE"/>
    <property type="match status" value="1"/>
</dbReference>
<dbReference type="InterPro" id="IPR000873">
    <property type="entry name" value="AMP-dep_synth/lig_dom"/>
</dbReference>
<sequence length="528" mass="58989">MIVNNTDVLTVVDLLKSIVGKFPKKEAIFDGTRRLTYEELDKQSNAIASTLKKMGIKKGDHIAVSLPNWHEFIVVIFSIFKVGGVVVPFNTRYSYTEINYILNNARVKAIFSTEEVEGNHLWESYEKIYDSTVHLEYLISVRSEKTNTISFDKMLKNGNQEEEQYVQIEPNDVAIIMYTSGTTGRPKGAMLTHSNIVKTGVMAAQFLRCTSEDVFLIPVPIFHIFGMVPGMISAIASAARIVLTQQFKAEKVLQVIEEEKVTVHHGVPTMFILELNHPNLENFDLTSLRTGIVAAAPVPSEVVRQVREKLHCEILSSYGMTEASPCLTCCSFDDDDVTRAETVGKAMPGVKLKIIDPVTGETVPQGVIGEIVAKSPGIMKGYFEMPEKTSEVLSEDGWYRTGDLGTFDEKGNLRIVGRKKDIIIRGGYNIYPREIEELFYMHEDVMEVSIVGLPDTVLGEITCAAIKLKVGARVTEKELKEFIKGKVADFKVPDIIVLVDDLPMTASGKISKLKLQEKLKKQLAYRLR</sequence>
<evidence type="ECO:0000259" key="4">
    <source>
        <dbReference type="Pfam" id="PF13193"/>
    </source>
</evidence>
<evidence type="ECO:0000313" key="6">
    <source>
        <dbReference type="Proteomes" id="UP001208656"/>
    </source>
</evidence>
<dbReference type="NCBIfam" id="NF004837">
    <property type="entry name" value="PRK06187.1"/>
    <property type="match status" value="1"/>
</dbReference>
<gene>
    <name evidence="5" type="ORF">OEV82_08485</name>
</gene>
<dbReference type="Gene3D" id="3.40.50.12780">
    <property type="entry name" value="N-terminal domain of ligase-like"/>
    <property type="match status" value="1"/>
</dbReference>
<reference evidence="5 6" key="1">
    <citation type="submission" date="2022-10" db="EMBL/GenBank/DDBJ databases">
        <title>Description of Fervidibacillus gen. nov. in the family Fervidibacillaceae fam. nov. with two species, Fervidibacillus albus sp. nov., and Fervidibacillus halotolerans sp. nov., isolated from tidal flat sediments.</title>
        <authorList>
            <person name="Kwon K.K."/>
            <person name="Yang S.-H."/>
        </authorList>
    </citation>
    <scope>NUCLEOTIDE SEQUENCE [LARGE SCALE GENOMIC DNA]</scope>
    <source>
        <strain evidence="5 6">DSM 23332</strain>
    </source>
</reference>
<dbReference type="EMBL" id="JAOUSE010000022">
    <property type="protein sequence ID" value="MCU9594491.1"/>
    <property type="molecule type" value="Genomic_DNA"/>
</dbReference>
<organism evidence="5 6">
    <name type="scientific">Pallidibacillus thermolactis</name>
    <dbReference type="NCBI Taxonomy" id="251051"/>
    <lineage>
        <taxon>Bacteria</taxon>
        <taxon>Bacillati</taxon>
        <taxon>Bacillota</taxon>
        <taxon>Bacilli</taxon>
        <taxon>Bacillales</taxon>
        <taxon>Bacillaceae</taxon>
        <taxon>Pallidibacillus</taxon>
    </lineage>
</organism>
<dbReference type="Gene3D" id="3.30.300.30">
    <property type="match status" value="1"/>
</dbReference>
<dbReference type="Proteomes" id="UP001208656">
    <property type="component" value="Unassembled WGS sequence"/>
</dbReference>
<dbReference type="GO" id="GO:0004467">
    <property type="term" value="F:long-chain fatty acid-CoA ligase activity"/>
    <property type="evidence" value="ECO:0007669"/>
    <property type="project" value="UniProtKB-EC"/>
</dbReference>
<dbReference type="InterPro" id="IPR025110">
    <property type="entry name" value="AMP-bd_C"/>
</dbReference>
<evidence type="ECO:0000313" key="5">
    <source>
        <dbReference type="EMBL" id="MCU9594491.1"/>
    </source>
</evidence>